<comment type="caution">
    <text evidence="8">The sequence shown here is derived from an EMBL/GenBank/DDBJ whole genome shotgun (WGS) entry which is preliminary data.</text>
</comment>
<evidence type="ECO:0000256" key="1">
    <source>
        <dbReference type="ARBA" id="ARBA00022490"/>
    </source>
</evidence>
<dbReference type="GO" id="GO:0005840">
    <property type="term" value="C:ribosome"/>
    <property type="evidence" value="ECO:0007669"/>
    <property type="project" value="InterPro"/>
</dbReference>
<dbReference type="Gene3D" id="2.30.30.240">
    <property type="entry name" value="PRC-barrel domain"/>
    <property type="match status" value="1"/>
</dbReference>
<evidence type="ECO:0008006" key="10">
    <source>
        <dbReference type="Google" id="ProtNLM"/>
    </source>
</evidence>
<feature type="region of interest" description="Disordered" evidence="5">
    <location>
        <begin position="338"/>
        <end position="407"/>
    </location>
</feature>
<dbReference type="InterPro" id="IPR056792">
    <property type="entry name" value="PRC_RimM"/>
</dbReference>
<dbReference type="GO" id="GO:0006364">
    <property type="term" value="P:rRNA processing"/>
    <property type="evidence" value="ECO:0007669"/>
    <property type="project" value="UniProtKB-KW"/>
</dbReference>
<proteinExistence type="inferred from homology"/>
<evidence type="ECO:0000259" key="7">
    <source>
        <dbReference type="Pfam" id="PF24986"/>
    </source>
</evidence>
<evidence type="ECO:0000256" key="3">
    <source>
        <dbReference type="ARBA" id="ARBA00022552"/>
    </source>
</evidence>
<evidence type="ECO:0000256" key="2">
    <source>
        <dbReference type="ARBA" id="ARBA00022517"/>
    </source>
</evidence>
<evidence type="ECO:0000313" key="8">
    <source>
        <dbReference type="EMBL" id="KAG2448148.1"/>
    </source>
</evidence>
<reference evidence="8" key="1">
    <citation type="journal article" date="2020" name="bioRxiv">
        <title>Comparative genomics of Chlamydomonas.</title>
        <authorList>
            <person name="Craig R.J."/>
            <person name="Hasan A.R."/>
            <person name="Ness R.W."/>
            <person name="Keightley P.D."/>
        </authorList>
    </citation>
    <scope>NUCLEOTIDE SEQUENCE</scope>
    <source>
        <strain evidence="8">CCAP 11/173</strain>
    </source>
</reference>
<dbReference type="SUPFAM" id="SSF50346">
    <property type="entry name" value="PRC-barrel domain"/>
    <property type="match status" value="1"/>
</dbReference>
<dbReference type="SUPFAM" id="SSF50447">
    <property type="entry name" value="Translation proteins"/>
    <property type="match status" value="1"/>
</dbReference>
<dbReference type="InterPro" id="IPR036976">
    <property type="entry name" value="RimM_N_sf"/>
</dbReference>
<dbReference type="InterPro" id="IPR011961">
    <property type="entry name" value="RimM"/>
</dbReference>
<dbReference type="AlphaFoldDB" id="A0A836B5P2"/>
<feature type="region of interest" description="Disordered" evidence="5">
    <location>
        <begin position="49"/>
        <end position="102"/>
    </location>
</feature>
<dbReference type="NCBIfam" id="TIGR02273">
    <property type="entry name" value="16S_RimM"/>
    <property type="match status" value="1"/>
</dbReference>
<feature type="domain" description="Ribosome maturation factor RimM PRC barrel" evidence="7">
    <location>
        <begin position="229"/>
        <end position="307"/>
    </location>
</feature>
<keyword evidence="1" id="KW-0963">Cytoplasm</keyword>
<dbReference type="Proteomes" id="UP000613740">
    <property type="component" value="Unassembled WGS sequence"/>
</dbReference>
<dbReference type="Pfam" id="PF24986">
    <property type="entry name" value="PRC_RimM"/>
    <property type="match status" value="1"/>
</dbReference>
<dbReference type="InterPro" id="IPR009000">
    <property type="entry name" value="Transl_B-barrel_sf"/>
</dbReference>
<organism evidence="8 9">
    <name type="scientific">Chlamydomonas schloesseri</name>
    <dbReference type="NCBI Taxonomy" id="2026947"/>
    <lineage>
        <taxon>Eukaryota</taxon>
        <taxon>Viridiplantae</taxon>
        <taxon>Chlorophyta</taxon>
        <taxon>core chlorophytes</taxon>
        <taxon>Chlorophyceae</taxon>
        <taxon>CS clade</taxon>
        <taxon>Chlamydomonadales</taxon>
        <taxon>Chlamydomonadaceae</taxon>
        <taxon>Chlamydomonas</taxon>
    </lineage>
</organism>
<gene>
    <name evidence="8" type="ORF">HYH02_006733</name>
</gene>
<keyword evidence="4" id="KW-0143">Chaperone</keyword>
<evidence type="ECO:0000259" key="6">
    <source>
        <dbReference type="Pfam" id="PF01782"/>
    </source>
</evidence>
<dbReference type="PANTHER" id="PTHR33692">
    <property type="entry name" value="RIBOSOME MATURATION FACTOR RIMM"/>
    <property type="match status" value="1"/>
</dbReference>
<dbReference type="PANTHER" id="PTHR33692:SF1">
    <property type="entry name" value="RIBOSOME MATURATION FACTOR RIMM"/>
    <property type="match status" value="1"/>
</dbReference>
<dbReference type="Gene3D" id="2.40.30.60">
    <property type="entry name" value="RimM"/>
    <property type="match status" value="1"/>
</dbReference>
<dbReference type="InterPro" id="IPR002676">
    <property type="entry name" value="RimM_N"/>
</dbReference>
<keyword evidence="3" id="KW-0698">rRNA processing</keyword>
<feature type="compositionally biased region" description="Acidic residues" evidence="5">
    <location>
        <begin position="364"/>
        <end position="381"/>
    </location>
</feature>
<dbReference type="OrthoDB" id="532420at2759"/>
<dbReference type="HAMAP" id="MF_00014">
    <property type="entry name" value="Ribosome_mat_RimM"/>
    <property type="match status" value="1"/>
</dbReference>
<name>A0A836B5P2_9CHLO</name>
<protein>
    <recommendedName>
        <fullName evidence="10">RimM N-terminal domain-containing protein</fullName>
    </recommendedName>
</protein>
<feature type="compositionally biased region" description="Basic and acidic residues" evidence="5">
    <location>
        <begin position="338"/>
        <end position="350"/>
    </location>
</feature>
<dbReference type="GO" id="GO:0043022">
    <property type="term" value="F:ribosome binding"/>
    <property type="evidence" value="ECO:0007669"/>
    <property type="project" value="InterPro"/>
</dbReference>
<feature type="region of interest" description="Disordered" evidence="5">
    <location>
        <begin position="1"/>
        <end position="24"/>
    </location>
</feature>
<evidence type="ECO:0000256" key="4">
    <source>
        <dbReference type="ARBA" id="ARBA00023186"/>
    </source>
</evidence>
<keyword evidence="9" id="KW-1185">Reference proteome</keyword>
<feature type="compositionally biased region" description="Low complexity" evidence="5">
    <location>
        <begin position="59"/>
        <end position="99"/>
    </location>
</feature>
<keyword evidence="2" id="KW-0690">Ribosome biogenesis</keyword>
<dbReference type="EMBL" id="JAEHOD010000018">
    <property type="protein sequence ID" value="KAG2448148.1"/>
    <property type="molecule type" value="Genomic_DNA"/>
</dbReference>
<accession>A0A836B5P2</accession>
<sequence>MAAMGMSRLAQLGPSTSSTGAPPLRRCGCAVPVPARAPACVHSSLPRTWTAERSAECQPSTSARVAAAAGRRPGPSSPSGPATPSAGGPAGSTGPVAPSHGLVGTLPFDEASYVEVGRVTGAHGVRGELRVEPSTDEPARRFKAGSKLYMLPPAAQGLAARANPQALTLVPVTSRGAKVRPLGKGEEAWLVALDVVTSRTQAEQLRGHLLYVAASDREALRDPDEFYVTDIIGCTVRDQASGRLVGQVVDVFSGMGTHETLRVKLRASEADIVNSRIRYCMIPFAKAICPVLDLKSRTLEVAPPEGLLDMASAVPLKKPLSDEAKAQKLQELREQLQKEEEARQLRKEQQPHASAAPSAGKDDSDSESEDREEGEGEEEPEQAAAPARRRPGLRRGAGSLRLGRKRV</sequence>
<dbReference type="Pfam" id="PF01782">
    <property type="entry name" value="RimM"/>
    <property type="match status" value="1"/>
</dbReference>
<feature type="domain" description="RimM N-terminal" evidence="6">
    <location>
        <begin position="116"/>
        <end position="215"/>
    </location>
</feature>
<dbReference type="InterPro" id="IPR011033">
    <property type="entry name" value="PRC_barrel-like_sf"/>
</dbReference>
<evidence type="ECO:0000256" key="5">
    <source>
        <dbReference type="SAM" id="MobiDB-lite"/>
    </source>
</evidence>
<evidence type="ECO:0000313" key="9">
    <source>
        <dbReference type="Proteomes" id="UP000613740"/>
    </source>
</evidence>